<evidence type="ECO:0000313" key="2">
    <source>
        <dbReference type="Proteomes" id="UP000651977"/>
    </source>
</evidence>
<sequence length="122" mass="13939">MLALSSDVRSQSIEQISVSVKAAKDLLTLKFYIPGYVSRPIPEREELIDVDIDPNGTFEEFNLDSPELSLKWRYLDNADFTKRINIDDSTAVEEQGINFTYLNYDRNASGNVSDDACYLRYT</sequence>
<name>A0ABQ1I3V3_9ALTE</name>
<gene>
    <name evidence="1" type="ORF">GCM10007414_29210</name>
</gene>
<keyword evidence="2" id="KW-1185">Reference proteome</keyword>
<dbReference type="RefSeq" id="WP_083481439.1">
    <property type="nucleotide sequence ID" value="NZ_BMDY01000019.1"/>
</dbReference>
<organism evidence="1 2">
    <name type="scientific">Agarivorans gilvus</name>
    <dbReference type="NCBI Taxonomy" id="680279"/>
    <lineage>
        <taxon>Bacteria</taxon>
        <taxon>Pseudomonadati</taxon>
        <taxon>Pseudomonadota</taxon>
        <taxon>Gammaproteobacteria</taxon>
        <taxon>Alteromonadales</taxon>
        <taxon>Alteromonadaceae</taxon>
        <taxon>Agarivorans</taxon>
    </lineage>
</organism>
<comment type="caution">
    <text evidence="1">The sequence shown here is derived from an EMBL/GenBank/DDBJ whole genome shotgun (WGS) entry which is preliminary data.</text>
</comment>
<evidence type="ECO:0000313" key="1">
    <source>
        <dbReference type="EMBL" id="GGB13977.1"/>
    </source>
</evidence>
<protein>
    <submittedName>
        <fullName evidence="1">Uncharacterized protein</fullName>
    </submittedName>
</protein>
<dbReference type="Proteomes" id="UP000651977">
    <property type="component" value="Unassembled WGS sequence"/>
</dbReference>
<proteinExistence type="predicted"/>
<reference evidence="2" key="1">
    <citation type="journal article" date="2019" name="Int. J. Syst. Evol. Microbiol.">
        <title>The Global Catalogue of Microorganisms (GCM) 10K type strain sequencing project: providing services to taxonomists for standard genome sequencing and annotation.</title>
        <authorList>
            <consortium name="The Broad Institute Genomics Platform"/>
            <consortium name="The Broad Institute Genome Sequencing Center for Infectious Disease"/>
            <person name="Wu L."/>
            <person name="Ma J."/>
        </authorList>
    </citation>
    <scope>NUCLEOTIDE SEQUENCE [LARGE SCALE GENOMIC DNA]</scope>
    <source>
        <strain evidence="2">CGMCC 1.10131</strain>
    </source>
</reference>
<accession>A0ABQ1I3V3</accession>
<dbReference type="EMBL" id="BMDY01000019">
    <property type="protein sequence ID" value="GGB13977.1"/>
    <property type="molecule type" value="Genomic_DNA"/>
</dbReference>